<evidence type="ECO:0000256" key="1">
    <source>
        <dbReference type="PROSITE-ProRule" id="PRU00047"/>
    </source>
</evidence>
<evidence type="ECO:0000259" key="2">
    <source>
        <dbReference type="PROSITE" id="PS50158"/>
    </source>
</evidence>
<dbReference type="PANTHER" id="PTHR47592:SF27">
    <property type="entry name" value="OS08G0421700 PROTEIN"/>
    <property type="match status" value="1"/>
</dbReference>
<dbReference type="Pfam" id="PF00098">
    <property type="entry name" value="zf-CCHC"/>
    <property type="match status" value="1"/>
</dbReference>
<comment type="caution">
    <text evidence="3">The sequence shown here is derived from an EMBL/GenBank/DDBJ whole genome shotgun (WGS) entry which is preliminary data.</text>
</comment>
<protein>
    <submittedName>
        <fullName evidence="3">Phloem protein 2-like protein</fullName>
    </submittedName>
</protein>
<evidence type="ECO:0000313" key="3">
    <source>
        <dbReference type="EMBL" id="GJU03186.1"/>
    </source>
</evidence>
<dbReference type="Pfam" id="PF14223">
    <property type="entry name" value="Retrotran_gag_2"/>
    <property type="match status" value="1"/>
</dbReference>
<dbReference type="PANTHER" id="PTHR47592">
    <property type="entry name" value="PBF68 PROTEIN"/>
    <property type="match status" value="1"/>
</dbReference>
<reference evidence="3" key="1">
    <citation type="journal article" date="2022" name="Int. J. Mol. Sci.">
        <title>Draft Genome of Tanacetum Coccineum: Genomic Comparison of Closely Related Tanacetum-Family Plants.</title>
        <authorList>
            <person name="Yamashiro T."/>
            <person name="Shiraishi A."/>
            <person name="Nakayama K."/>
            <person name="Satake H."/>
        </authorList>
    </citation>
    <scope>NUCLEOTIDE SEQUENCE</scope>
</reference>
<keyword evidence="4" id="KW-1185">Reference proteome</keyword>
<dbReference type="InterPro" id="IPR036875">
    <property type="entry name" value="Znf_CCHC_sf"/>
</dbReference>
<dbReference type="PROSITE" id="PS50158">
    <property type="entry name" value="ZF_CCHC"/>
    <property type="match status" value="1"/>
</dbReference>
<dbReference type="Gene3D" id="4.10.60.10">
    <property type="entry name" value="Zinc finger, CCHC-type"/>
    <property type="match status" value="1"/>
</dbReference>
<sequence length="841" mass="96043">MLKSLNLTFASNWEPALSDLDLTTLNQQDLRCQSKDPTLYVPIVEPPKEGQLSNAQAVQAVKAWKHSDFLWHNYVLNGLVDSLYNVYYKTMTAKELWEALERKYKNEDVGTKKFVVAQFLDYKMVDSKNVIMAAIIEKLPPSWVEFKNYLKHKRKEMSVEDLVVHHKKGKGKSEYLAPKAGIVKQKFQGTCYNCDQPGHRAANCKMPKRANPRQANMVDENVDMIAMVSDVCAMISEVNLVGTNNSGWWIDTGATRHVCADKSMFHSFRAVDLRAYLFATSFVIRFQNILDATSFEIRMLNSAEGHILNAQAVQTTTAKEFWESWNANKYIDMKEAWLQRKFADYSWLRNDFDVKLFKVACIIEKLPPSWDSYTHDSGQAILVWHAGSSSGLFQGNKNDKKKNARRAKGSLSTCSKGLGLCNRSTSPKDSLALVLERNLTQVEPPVPKLVGSKTISLEEVKSATNHFSKERVIGSGASRQDIQRRTLIFKKSIPVAVKRFNRARSYGEGAFLKEVWLSLSEDGKAKEMVSATVFSYEKWKLAIERVEEYSHPTLRQIIDAGDEVKDKKVVFLAWMAARCFEEKKQHSLIFDDIMKQTDVRSVDIVSEVAYKCLQKDQEKRPTMPLVIHVEGEESVVRSINADSSINWEQQPSSDFQEIMTRSQYNGEKLFSLSKMNCKKCHMLPAKAVINKSLKAEYSKCQPSATSRFEEVIELQRHRAFSINCNIETQMLSPDTAYACYLVFQLPQNSEGLMCPVKAQDLLNKNNKDTTIIYLRAPCPVDLYRDKRVPENREDGWMEVRVWEFVYNNEIKDNYIPMKLKLVCLGGTMSGLIICGVEFRPI</sequence>
<organism evidence="3 4">
    <name type="scientific">Tanacetum coccineum</name>
    <dbReference type="NCBI Taxonomy" id="301880"/>
    <lineage>
        <taxon>Eukaryota</taxon>
        <taxon>Viridiplantae</taxon>
        <taxon>Streptophyta</taxon>
        <taxon>Embryophyta</taxon>
        <taxon>Tracheophyta</taxon>
        <taxon>Spermatophyta</taxon>
        <taxon>Magnoliopsida</taxon>
        <taxon>eudicotyledons</taxon>
        <taxon>Gunneridae</taxon>
        <taxon>Pentapetalae</taxon>
        <taxon>asterids</taxon>
        <taxon>campanulids</taxon>
        <taxon>Asterales</taxon>
        <taxon>Asteraceae</taxon>
        <taxon>Asteroideae</taxon>
        <taxon>Anthemideae</taxon>
        <taxon>Anthemidinae</taxon>
        <taxon>Tanacetum</taxon>
    </lineage>
</organism>
<keyword evidence="1" id="KW-0863">Zinc-finger</keyword>
<evidence type="ECO:0000313" key="4">
    <source>
        <dbReference type="Proteomes" id="UP001151760"/>
    </source>
</evidence>
<dbReference type="SMART" id="SM00343">
    <property type="entry name" value="ZnF_C2HC"/>
    <property type="match status" value="1"/>
</dbReference>
<dbReference type="Gene3D" id="3.30.200.20">
    <property type="entry name" value="Phosphorylase Kinase, domain 1"/>
    <property type="match status" value="1"/>
</dbReference>
<gene>
    <name evidence="3" type="ORF">Tco_1113524</name>
</gene>
<keyword evidence="1" id="KW-0862">Zinc</keyword>
<dbReference type="Pfam" id="PF14299">
    <property type="entry name" value="PP2"/>
    <property type="match status" value="1"/>
</dbReference>
<dbReference type="InterPro" id="IPR025886">
    <property type="entry name" value="PP2-like"/>
</dbReference>
<proteinExistence type="predicted"/>
<dbReference type="InterPro" id="IPR001878">
    <property type="entry name" value="Znf_CCHC"/>
</dbReference>
<reference evidence="3" key="2">
    <citation type="submission" date="2022-01" db="EMBL/GenBank/DDBJ databases">
        <authorList>
            <person name="Yamashiro T."/>
            <person name="Shiraishi A."/>
            <person name="Satake H."/>
            <person name="Nakayama K."/>
        </authorList>
    </citation>
    <scope>NUCLEOTIDE SEQUENCE</scope>
</reference>
<feature type="domain" description="CCHC-type" evidence="2">
    <location>
        <begin position="191"/>
        <end position="205"/>
    </location>
</feature>
<name>A0ABQ5ITL1_9ASTR</name>
<keyword evidence="1" id="KW-0479">Metal-binding</keyword>
<dbReference type="SUPFAM" id="SSF57756">
    <property type="entry name" value="Retrovirus zinc finger-like domains"/>
    <property type="match status" value="1"/>
</dbReference>
<accession>A0ABQ5ITL1</accession>
<dbReference type="Proteomes" id="UP001151760">
    <property type="component" value="Unassembled WGS sequence"/>
</dbReference>
<dbReference type="EMBL" id="BQNB010021128">
    <property type="protein sequence ID" value="GJU03186.1"/>
    <property type="molecule type" value="Genomic_DNA"/>
</dbReference>